<protein>
    <submittedName>
        <fullName evidence="1">Uncharacterized protein</fullName>
    </submittedName>
</protein>
<name>A0ACB7X2N8_9ERIC</name>
<reference evidence="1 2" key="1">
    <citation type="journal article" date="2021" name="Hortic Res">
        <title>High-quality reference genome and annotation aids understanding of berry development for evergreen blueberry (Vaccinium darrowii).</title>
        <authorList>
            <person name="Yu J."/>
            <person name="Hulse-Kemp A.M."/>
            <person name="Babiker E."/>
            <person name="Staton M."/>
        </authorList>
    </citation>
    <scope>NUCLEOTIDE SEQUENCE [LARGE SCALE GENOMIC DNA]</scope>
    <source>
        <strain evidence="2">cv. NJ 8807/NJ 8810</strain>
        <tissue evidence="1">Young leaf</tissue>
    </source>
</reference>
<sequence length="786" mass="88149">MRGKSSIYDLSMDFAGYSKLSKVPFSGLGNRGANRRLVYPALCSLCVPVSRISDDRRSLHLRRPSLSSSPARVTLSPRYFDMENMELELDKLHRVEPGPRDENVLVLQGQHRSRLIWDADRERPEEYSKLRVRRVETQLRRLPPPSPAVLELVQQAGLEGLLRVPFMQLDLALITALIERWRPETHTFHFKSGESTVTLQDAEVILGLPVQGRAVTGNSDLGNVELLCQNLLGATPDDLDKKGQKVKISWLRDRFTGQVDDGAPIEVVKQQARGLLLLLLGGTIFADHTGRFVNLCWLKLLEDFNVAGQYSWGSAALASLYSGLCHGSTKGKEVAGAFILLQVWAWERFPMLAPRRLGKRAPPPGSTLIGRWHDAFHSPDLATHVVGVYRHALDTQRSDEFKWQPYSAELLESLPPYCRAGMDVWRASVPLICFAIVEMHQPERVMRQFGFKQEIPPNSRAIHPSHGKTLRNGQKDWAVVHATCIAEWDNRMQHVFEAGAPDLTVYPLDDQYVTWYNEITRRYVSRPGAAIDGAIRCFEFLTRPGVPQAPQLYAEVGRAGLQHLAELEKFLRREPPIHGVFVGEGAEGHVQEGGAQQVEEAIVQQVEEAIVQSEGVPHAQHEAYREEPVVQPEALGANQPAPIHDQTSRSKKKKHGLQLRVQSSRQKRKVTKKKDITDNLSKNVTFGAQEAETPKPAKQQKEAIVSTSKEERPQLTKSSVESTELRKGHRDEASRMPEERSEPIEAEPIPDASAQAVAGQPLADQPKRDQYHKTNVINTIGRPTKI</sequence>
<evidence type="ECO:0000313" key="1">
    <source>
        <dbReference type="EMBL" id="KAH7834948.1"/>
    </source>
</evidence>
<proteinExistence type="predicted"/>
<evidence type="ECO:0000313" key="2">
    <source>
        <dbReference type="Proteomes" id="UP000828048"/>
    </source>
</evidence>
<organism evidence="1 2">
    <name type="scientific">Vaccinium darrowii</name>
    <dbReference type="NCBI Taxonomy" id="229202"/>
    <lineage>
        <taxon>Eukaryota</taxon>
        <taxon>Viridiplantae</taxon>
        <taxon>Streptophyta</taxon>
        <taxon>Embryophyta</taxon>
        <taxon>Tracheophyta</taxon>
        <taxon>Spermatophyta</taxon>
        <taxon>Magnoliopsida</taxon>
        <taxon>eudicotyledons</taxon>
        <taxon>Gunneridae</taxon>
        <taxon>Pentapetalae</taxon>
        <taxon>asterids</taxon>
        <taxon>Ericales</taxon>
        <taxon>Ericaceae</taxon>
        <taxon>Vaccinioideae</taxon>
        <taxon>Vaccinieae</taxon>
        <taxon>Vaccinium</taxon>
    </lineage>
</organism>
<dbReference type="EMBL" id="CM037152">
    <property type="protein sequence ID" value="KAH7834948.1"/>
    <property type="molecule type" value="Genomic_DNA"/>
</dbReference>
<accession>A0ACB7X2N8</accession>
<keyword evidence="2" id="KW-1185">Reference proteome</keyword>
<gene>
    <name evidence="1" type="ORF">Vadar_021254</name>
</gene>
<dbReference type="Proteomes" id="UP000828048">
    <property type="component" value="Chromosome 2"/>
</dbReference>
<comment type="caution">
    <text evidence="1">The sequence shown here is derived from an EMBL/GenBank/DDBJ whole genome shotgun (WGS) entry which is preliminary data.</text>
</comment>